<evidence type="ECO:0000256" key="2">
    <source>
        <dbReference type="ARBA" id="ARBA00022475"/>
    </source>
</evidence>
<keyword evidence="15" id="KW-1185">Reference proteome</keyword>
<keyword evidence="6 9" id="KW-0472">Membrane</keyword>
<keyword evidence="8" id="KW-0807">Transducer</keyword>
<name>A0A814S1L3_9BILA</name>
<feature type="transmembrane region" description="Helical" evidence="9">
    <location>
        <begin position="284"/>
        <end position="304"/>
    </location>
</feature>
<evidence type="ECO:0000256" key="9">
    <source>
        <dbReference type="SAM" id="Phobius"/>
    </source>
</evidence>
<dbReference type="GO" id="GO:0043005">
    <property type="term" value="C:neuron projection"/>
    <property type="evidence" value="ECO:0007669"/>
    <property type="project" value="TreeGrafter"/>
</dbReference>
<dbReference type="OrthoDB" id="9993567at2759"/>
<dbReference type="Pfam" id="PF00001">
    <property type="entry name" value="7tm_1"/>
    <property type="match status" value="1"/>
</dbReference>
<evidence type="ECO:0000313" key="13">
    <source>
        <dbReference type="EMBL" id="CAF3905481.1"/>
    </source>
</evidence>
<keyword evidence="3 9" id="KW-0812">Transmembrane</keyword>
<feature type="transmembrane region" description="Helical" evidence="9">
    <location>
        <begin position="145"/>
        <end position="163"/>
    </location>
</feature>
<protein>
    <recommendedName>
        <fullName evidence="10">G-protein coupled receptors family 1 profile domain-containing protein</fullName>
    </recommendedName>
</protein>
<dbReference type="Proteomes" id="UP000677228">
    <property type="component" value="Unassembled WGS sequence"/>
</dbReference>
<dbReference type="Proteomes" id="UP000682733">
    <property type="component" value="Unassembled WGS sequence"/>
</dbReference>
<feature type="transmembrane region" description="Helical" evidence="9">
    <location>
        <begin position="47"/>
        <end position="64"/>
    </location>
</feature>
<sequence>MIHDVAETFYLLSGIYSLILIIIGTPANLICFYIFSRLVPNRNNPTIIVFSYLGLIEVIIPFTWNMNYAVREILWRFLSPQSFRTHGNLEQTSIIVCKLISYFAYFSLQCSAWLKTVAILARCILLHHQCKLRNRLNRADTAKQISLTIIILLLFINIPVFVFNGKRYPSNKNSSVNASQTYEVKCYASNFFSIYEIVHLMLYNCLPTTIMIICNILIARKVHESHNRLKCTKNRHISKRSLKRGLLTKSLVFINILFILLTAPSALFYIFIRHKFKYRNLLTMSLSNLATTSHVLSFVIYLITSTDFRDALSRTRHRKNSRKTFTPEKTTNSIQKCTSLKDANEVN</sequence>
<proteinExistence type="predicted"/>
<dbReference type="InterPro" id="IPR017452">
    <property type="entry name" value="GPCR_Rhodpsn_7TM"/>
</dbReference>
<dbReference type="Proteomes" id="UP000663829">
    <property type="component" value="Unassembled WGS sequence"/>
</dbReference>
<keyword evidence="5" id="KW-0297">G-protein coupled receptor</keyword>
<feature type="transmembrane region" description="Helical" evidence="9">
    <location>
        <begin position="15"/>
        <end position="35"/>
    </location>
</feature>
<evidence type="ECO:0000256" key="6">
    <source>
        <dbReference type="ARBA" id="ARBA00023136"/>
    </source>
</evidence>
<feature type="transmembrane region" description="Helical" evidence="9">
    <location>
        <begin position="250"/>
        <end position="272"/>
    </location>
</feature>
<feature type="transmembrane region" description="Helical" evidence="9">
    <location>
        <begin position="102"/>
        <end position="125"/>
    </location>
</feature>
<dbReference type="PANTHER" id="PTHR24229:SF40">
    <property type="entry name" value="ALLATOSTATIN C RECEPTOR 1-RELATED"/>
    <property type="match status" value="1"/>
</dbReference>
<accession>A0A814S1L3</accession>
<reference evidence="11" key="1">
    <citation type="submission" date="2021-02" db="EMBL/GenBank/DDBJ databases">
        <authorList>
            <person name="Nowell W R."/>
        </authorList>
    </citation>
    <scope>NUCLEOTIDE SEQUENCE</scope>
</reference>
<evidence type="ECO:0000256" key="1">
    <source>
        <dbReference type="ARBA" id="ARBA00004651"/>
    </source>
</evidence>
<gene>
    <name evidence="11" type="ORF">GPM918_LOCUS20726</name>
    <name evidence="12" type="ORF">OVA965_LOCUS38481</name>
    <name evidence="13" type="ORF">SRO942_LOCUS20721</name>
    <name evidence="14" type="ORF">TMI583_LOCUS39675</name>
</gene>
<evidence type="ECO:0000313" key="12">
    <source>
        <dbReference type="EMBL" id="CAF1535415.1"/>
    </source>
</evidence>
<dbReference type="PANTHER" id="PTHR24229">
    <property type="entry name" value="NEUROPEPTIDES RECEPTOR"/>
    <property type="match status" value="1"/>
</dbReference>
<evidence type="ECO:0000256" key="5">
    <source>
        <dbReference type="ARBA" id="ARBA00023040"/>
    </source>
</evidence>
<evidence type="ECO:0000256" key="8">
    <source>
        <dbReference type="ARBA" id="ARBA00023224"/>
    </source>
</evidence>
<dbReference type="PROSITE" id="PS50262">
    <property type="entry name" value="G_PROTEIN_RECEP_F1_2"/>
    <property type="match status" value="1"/>
</dbReference>
<evidence type="ECO:0000256" key="4">
    <source>
        <dbReference type="ARBA" id="ARBA00022989"/>
    </source>
</evidence>
<evidence type="ECO:0000256" key="3">
    <source>
        <dbReference type="ARBA" id="ARBA00022692"/>
    </source>
</evidence>
<dbReference type="GO" id="GO:0004930">
    <property type="term" value="F:G protein-coupled receptor activity"/>
    <property type="evidence" value="ECO:0007669"/>
    <property type="project" value="UniProtKB-KW"/>
</dbReference>
<evidence type="ECO:0000259" key="10">
    <source>
        <dbReference type="PROSITE" id="PS50262"/>
    </source>
</evidence>
<evidence type="ECO:0000313" key="14">
    <source>
        <dbReference type="EMBL" id="CAF4323027.1"/>
    </source>
</evidence>
<dbReference type="GO" id="GO:0005886">
    <property type="term" value="C:plasma membrane"/>
    <property type="evidence" value="ECO:0007669"/>
    <property type="project" value="UniProtKB-SubCell"/>
</dbReference>
<evidence type="ECO:0000256" key="7">
    <source>
        <dbReference type="ARBA" id="ARBA00023170"/>
    </source>
</evidence>
<evidence type="ECO:0000313" key="15">
    <source>
        <dbReference type="Proteomes" id="UP000663829"/>
    </source>
</evidence>
<dbReference type="Gene3D" id="1.20.1070.10">
    <property type="entry name" value="Rhodopsin 7-helix transmembrane proteins"/>
    <property type="match status" value="1"/>
</dbReference>
<feature type="transmembrane region" description="Helical" evidence="9">
    <location>
        <begin position="197"/>
        <end position="218"/>
    </location>
</feature>
<comment type="caution">
    <text evidence="11">The sequence shown here is derived from an EMBL/GenBank/DDBJ whole genome shotgun (WGS) entry which is preliminary data.</text>
</comment>
<keyword evidence="4 9" id="KW-1133">Transmembrane helix</keyword>
<evidence type="ECO:0000313" key="11">
    <source>
        <dbReference type="EMBL" id="CAF1141804.1"/>
    </source>
</evidence>
<dbReference type="GO" id="GO:0007218">
    <property type="term" value="P:neuropeptide signaling pathway"/>
    <property type="evidence" value="ECO:0007669"/>
    <property type="project" value="TreeGrafter"/>
</dbReference>
<keyword evidence="2" id="KW-1003">Cell membrane</keyword>
<dbReference type="EMBL" id="CAJOBC010006620">
    <property type="protein sequence ID" value="CAF3905481.1"/>
    <property type="molecule type" value="Genomic_DNA"/>
</dbReference>
<dbReference type="SUPFAM" id="SSF81321">
    <property type="entry name" value="Family A G protein-coupled receptor-like"/>
    <property type="match status" value="1"/>
</dbReference>
<dbReference type="AlphaFoldDB" id="A0A814S1L3"/>
<organism evidence="11 15">
    <name type="scientific">Didymodactylos carnosus</name>
    <dbReference type="NCBI Taxonomy" id="1234261"/>
    <lineage>
        <taxon>Eukaryota</taxon>
        <taxon>Metazoa</taxon>
        <taxon>Spiralia</taxon>
        <taxon>Gnathifera</taxon>
        <taxon>Rotifera</taxon>
        <taxon>Eurotatoria</taxon>
        <taxon>Bdelloidea</taxon>
        <taxon>Philodinida</taxon>
        <taxon>Philodinidae</taxon>
        <taxon>Didymodactylos</taxon>
    </lineage>
</organism>
<dbReference type="Proteomes" id="UP000681722">
    <property type="component" value="Unassembled WGS sequence"/>
</dbReference>
<dbReference type="EMBL" id="CAJNOK010038064">
    <property type="protein sequence ID" value="CAF1535415.1"/>
    <property type="molecule type" value="Genomic_DNA"/>
</dbReference>
<dbReference type="InterPro" id="IPR000276">
    <property type="entry name" value="GPCR_Rhodpsn"/>
</dbReference>
<dbReference type="EMBL" id="CAJOBA010060344">
    <property type="protein sequence ID" value="CAF4323027.1"/>
    <property type="molecule type" value="Genomic_DNA"/>
</dbReference>
<dbReference type="GO" id="GO:0042923">
    <property type="term" value="F:neuropeptide binding"/>
    <property type="evidence" value="ECO:0007669"/>
    <property type="project" value="TreeGrafter"/>
</dbReference>
<keyword evidence="7" id="KW-0675">Receptor</keyword>
<feature type="domain" description="G-protein coupled receptors family 1 profile" evidence="10">
    <location>
        <begin position="27"/>
        <end position="301"/>
    </location>
</feature>
<comment type="subcellular location">
    <subcellularLocation>
        <location evidence="1">Cell membrane</location>
        <topology evidence="1">Multi-pass membrane protein</topology>
    </subcellularLocation>
</comment>
<dbReference type="EMBL" id="CAJNOQ010006621">
    <property type="protein sequence ID" value="CAF1141804.1"/>
    <property type="molecule type" value="Genomic_DNA"/>
</dbReference>